<keyword evidence="4" id="KW-1185">Reference proteome</keyword>
<dbReference type="HOGENOM" id="CLU_670488_0_0_6"/>
<protein>
    <recommendedName>
        <fullName evidence="5">Big-1 domain-containing protein</fullName>
    </recommendedName>
</protein>
<dbReference type="SUPFAM" id="SSF49373">
    <property type="entry name" value="Invasin/intimin cell-adhesion fragments"/>
    <property type="match status" value="1"/>
</dbReference>
<evidence type="ECO:0000256" key="1">
    <source>
        <dbReference type="SAM" id="Phobius"/>
    </source>
</evidence>
<evidence type="ECO:0000313" key="3">
    <source>
        <dbReference type="EMBL" id="EED35336.1"/>
    </source>
</evidence>
<feature type="chain" id="PRO_5002873496" description="Big-1 domain-containing protein" evidence="2">
    <location>
        <begin position="37"/>
        <end position="410"/>
    </location>
</feature>
<evidence type="ECO:0000256" key="2">
    <source>
        <dbReference type="SAM" id="SignalP"/>
    </source>
</evidence>
<dbReference type="STRING" id="565045.NOR51B_1281"/>
<keyword evidence="1" id="KW-0812">Transmembrane</keyword>
<keyword evidence="1" id="KW-0472">Membrane</keyword>
<proteinExistence type="predicted"/>
<feature type="transmembrane region" description="Helical" evidence="1">
    <location>
        <begin position="387"/>
        <end position="405"/>
    </location>
</feature>
<dbReference type="InterPro" id="IPR008964">
    <property type="entry name" value="Invasin/intimin_cell_adhesion"/>
</dbReference>
<organism evidence="3 4">
    <name type="scientific">Luminiphilus syltensis NOR5-1B</name>
    <dbReference type="NCBI Taxonomy" id="565045"/>
    <lineage>
        <taxon>Bacteria</taxon>
        <taxon>Pseudomonadati</taxon>
        <taxon>Pseudomonadota</taxon>
        <taxon>Gammaproteobacteria</taxon>
        <taxon>Cellvibrionales</taxon>
        <taxon>Halieaceae</taxon>
        <taxon>Luminiphilus</taxon>
    </lineage>
</organism>
<dbReference type="Proteomes" id="UP000004699">
    <property type="component" value="Unassembled WGS sequence"/>
</dbReference>
<dbReference type="GO" id="GO:0005509">
    <property type="term" value="F:calcium ion binding"/>
    <property type="evidence" value="ECO:0007669"/>
    <property type="project" value="InterPro"/>
</dbReference>
<dbReference type="GO" id="GO:0016020">
    <property type="term" value="C:membrane"/>
    <property type="evidence" value="ECO:0007669"/>
    <property type="project" value="InterPro"/>
</dbReference>
<accession>B8KVN6</accession>
<evidence type="ECO:0008006" key="5">
    <source>
        <dbReference type="Google" id="ProtNLM"/>
    </source>
</evidence>
<dbReference type="InterPro" id="IPR013783">
    <property type="entry name" value="Ig-like_fold"/>
</dbReference>
<dbReference type="OrthoDB" id="6192638at2"/>
<reference evidence="4" key="1">
    <citation type="journal article" date="2013" name="BMC Microbiol.">
        <title>Taxonomy and evolution of bacteriochlorophyll a-containing members of the OM60/NOR5 clade of marine gammaproteobacteria: description of Luminiphilus syltensis gen. nov., sp. nov., reclassification of Haliea rubra as Pseudohaliea rubra gen. nov., comb. nov., and emendation of Chromatocurvus halotolerans.</title>
        <authorList>
            <person name="Spring S."/>
            <person name="Riedel T."/>
            <person name="Sproer C."/>
            <person name="Yan S."/>
            <person name="Harder J."/>
            <person name="Fuchs B.M."/>
        </authorList>
    </citation>
    <scope>NUCLEOTIDE SEQUENCE [LARGE SCALE GENOMIC DNA]</scope>
    <source>
        <strain evidence="4">NOR51-B</strain>
    </source>
</reference>
<dbReference type="InterPro" id="IPR015919">
    <property type="entry name" value="Cadherin-like_sf"/>
</dbReference>
<feature type="signal peptide" evidence="2">
    <location>
        <begin position="1"/>
        <end position="36"/>
    </location>
</feature>
<sequence length="410" mass="41602">MLASNFLEMQSMASRRTLSKLVFLLGFMTLSSFVLAAPFTTTYTSTILGSESVGPFNQGEQFTISIVLDNGGTTAISQTWTPAEVVAISFIMNDAPNVITTVYSPVVFSNSPTGSFVTDAGGVLTALPELQDVDPGGLAVPGFSTVASTNDPATPGAFFINGDNPVYYNLDGDRAGMTNAANNVLAANWSRPAAPVAAPTTQTINGIVGTAITASTTLTATNFAGDVTYAVSPALPAGLSLDTTTGVISGTPTATQASTDHIITGTGATSGSATTTVTITVVEVSEALSTFTASTSSVVAGSEAALTVAVRDTAGDPVSGLPVTLAVENASIDASLVSITTSPTDTDASGEALFTVASSVAQEVEFRATFNPDLFVSVTWTATPVPSMPFFGLLALGGLLGLFGIRQLKA</sequence>
<gene>
    <name evidence="3" type="ORF">NOR51B_1281</name>
</gene>
<dbReference type="SUPFAM" id="SSF49313">
    <property type="entry name" value="Cadherin-like"/>
    <property type="match status" value="1"/>
</dbReference>
<dbReference type="Gene3D" id="2.60.40.10">
    <property type="entry name" value="Immunoglobulins"/>
    <property type="match status" value="2"/>
</dbReference>
<keyword evidence="1" id="KW-1133">Transmembrane helix</keyword>
<dbReference type="Pfam" id="PF05345">
    <property type="entry name" value="He_PIG"/>
    <property type="match status" value="1"/>
</dbReference>
<evidence type="ECO:0000313" key="4">
    <source>
        <dbReference type="Proteomes" id="UP000004699"/>
    </source>
</evidence>
<dbReference type="AlphaFoldDB" id="B8KVN6"/>
<keyword evidence="2" id="KW-0732">Signal</keyword>
<name>B8KVN6_9GAMM</name>
<dbReference type="EMBL" id="DS999411">
    <property type="protein sequence ID" value="EED35336.1"/>
    <property type="molecule type" value="Genomic_DNA"/>
</dbReference>